<evidence type="ECO:0000313" key="2">
    <source>
        <dbReference type="EMBL" id="RUT69923.1"/>
    </source>
</evidence>
<evidence type="ECO:0000313" key="3">
    <source>
        <dbReference type="Proteomes" id="UP000288102"/>
    </source>
</evidence>
<gene>
    <name evidence="2" type="ORF">D0817_12050</name>
</gene>
<keyword evidence="1" id="KW-1133">Transmembrane helix</keyword>
<dbReference type="OrthoDB" id="6028159at2"/>
<reference evidence="3" key="1">
    <citation type="journal article" date="2019" name="Syst. Appl. Microbiol.">
        <title>Flavobacterium circumlabens sp. nov. and Flavobacterium cupreum sp. nov., two psychrotrophic species isolated from Antarctic environmental samples.</title>
        <authorList>
            <person name="Kralova S."/>
            <person name="Busse H.-J."/>
            <person name="Svec P."/>
            <person name="Maslanova I."/>
            <person name="Stankova E."/>
            <person name="Bartak M."/>
            <person name="Sedlacek I."/>
        </authorList>
    </citation>
    <scope>NUCLEOTIDE SEQUENCE [LARGE SCALE GENOMIC DNA]</scope>
    <source>
        <strain evidence="3">CCM 8825</strain>
    </source>
</reference>
<evidence type="ECO:0000256" key="1">
    <source>
        <dbReference type="SAM" id="Phobius"/>
    </source>
</evidence>
<organism evidence="2 3">
    <name type="scientific">Flavobacterium cupreum</name>
    <dbReference type="NCBI Taxonomy" id="2133766"/>
    <lineage>
        <taxon>Bacteria</taxon>
        <taxon>Pseudomonadati</taxon>
        <taxon>Bacteroidota</taxon>
        <taxon>Flavobacteriia</taxon>
        <taxon>Flavobacteriales</taxon>
        <taxon>Flavobacteriaceae</taxon>
        <taxon>Flavobacterium</taxon>
    </lineage>
</organism>
<accession>A0A434A691</accession>
<name>A0A434A691_9FLAO</name>
<keyword evidence="3" id="KW-1185">Reference proteome</keyword>
<dbReference type="EMBL" id="QWDM01000007">
    <property type="protein sequence ID" value="RUT69923.1"/>
    <property type="molecule type" value="Genomic_DNA"/>
</dbReference>
<dbReference type="Proteomes" id="UP000288102">
    <property type="component" value="Unassembled WGS sequence"/>
</dbReference>
<dbReference type="RefSeq" id="WP_127338598.1">
    <property type="nucleotide sequence ID" value="NZ_QWDM01000007.1"/>
</dbReference>
<feature type="transmembrane region" description="Helical" evidence="1">
    <location>
        <begin position="16"/>
        <end position="36"/>
    </location>
</feature>
<keyword evidence="1" id="KW-0472">Membrane</keyword>
<keyword evidence="1" id="KW-0812">Transmembrane</keyword>
<protein>
    <submittedName>
        <fullName evidence="2">Uncharacterized protein</fullName>
    </submittedName>
</protein>
<feature type="transmembrane region" description="Helical" evidence="1">
    <location>
        <begin position="52"/>
        <end position="71"/>
    </location>
</feature>
<sequence>MSTQILPFTIKVKKKTVYGLIAFFGLFLFLSIYFFWHGSGHLFTEEYYDPEILIIGLTGTVFLTILLHRYIKILQLNNGFAQLSDSGIEFFEKKYSGIGLVPWNDIKGYCEDKMILHIQAKKSDVFINKITDIRTRKKAIKKNIGNNVLFSLNLTIIDCDEVTLKKILHKKIEENNSEKNPVLIHD</sequence>
<comment type="caution">
    <text evidence="2">The sequence shown here is derived from an EMBL/GenBank/DDBJ whole genome shotgun (WGS) entry which is preliminary data.</text>
</comment>
<proteinExistence type="predicted"/>
<dbReference type="AlphaFoldDB" id="A0A434A691"/>